<dbReference type="RefSeq" id="WP_158424360.1">
    <property type="nucleotide sequence ID" value="NZ_JAOQJQ010000001.1"/>
</dbReference>
<gene>
    <name evidence="1" type="ORF">OCV88_04335</name>
</gene>
<sequence>MYLTELFFNSLHDHYDKASVEYAIRKCNEEMLKRIGTFDTVQDTVTLCFGKESKFLEYTPVFQELMEFREMLELFRELIPYEFSTKFKILQVIEESYSIYQYLMNRNLTSELGEQERKNLGQLYHKIEELCRNEEAYPSKKIMFFCEKKEDIVAENTLSLNGFLTDEFSGQKLYVKNRLMMAMKTGGVVVIVFGTEVVEIQKIYGFILLHGRWRECSKVLDLYLMRLLSEEE</sequence>
<dbReference type="EMBL" id="JAOQJQ010000001">
    <property type="protein sequence ID" value="MCU6761568.1"/>
    <property type="molecule type" value="Genomic_DNA"/>
</dbReference>
<evidence type="ECO:0000313" key="1">
    <source>
        <dbReference type="EMBL" id="MCU6761568.1"/>
    </source>
</evidence>
<evidence type="ECO:0008006" key="3">
    <source>
        <dbReference type="Google" id="ProtNLM"/>
    </source>
</evidence>
<protein>
    <recommendedName>
        <fullName evidence="3">Sporulation protein YtxC</fullName>
    </recommendedName>
</protein>
<comment type="caution">
    <text evidence="1">The sequence shown here is derived from an EMBL/GenBank/DDBJ whole genome shotgun (WGS) entry which is preliminary data.</text>
</comment>
<dbReference type="Proteomes" id="UP001652442">
    <property type="component" value="Unassembled WGS sequence"/>
</dbReference>
<evidence type="ECO:0000313" key="2">
    <source>
        <dbReference type="Proteomes" id="UP001652442"/>
    </source>
</evidence>
<proteinExistence type="predicted"/>
<reference evidence="1 2" key="1">
    <citation type="journal article" date="2021" name="ISME Commun">
        <title>Automated analysis of genomic sequences facilitates high-throughput and comprehensive description of bacteria.</title>
        <authorList>
            <person name="Hitch T.C.A."/>
        </authorList>
    </citation>
    <scope>NUCLEOTIDE SEQUENCE [LARGE SCALE GENOMIC DNA]</scope>
    <source>
        <strain evidence="1 2">Sanger_109</strain>
    </source>
</reference>
<organism evidence="1 2">
    <name type="scientific">Brotonthovivens ammoniilytica</name>
    <dbReference type="NCBI Taxonomy" id="2981725"/>
    <lineage>
        <taxon>Bacteria</taxon>
        <taxon>Bacillati</taxon>
        <taxon>Bacillota</taxon>
        <taxon>Clostridia</taxon>
        <taxon>Lachnospirales</taxon>
        <taxon>Lachnospiraceae</taxon>
        <taxon>Brotonthovivens</taxon>
    </lineage>
</organism>
<keyword evidence="2" id="KW-1185">Reference proteome</keyword>
<accession>A0ABT2TH97</accession>
<name>A0ABT2TH97_9FIRM</name>